<feature type="compositionally biased region" description="Acidic residues" evidence="1">
    <location>
        <begin position="33"/>
        <end position="42"/>
    </location>
</feature>
<dbReference type="EMBL" id="JANPWB010000004">
    <property type="protein sequence ID" value="KAJ1191794.1"/>
    <property type="molecule type" value="Genomic_DNA"/>
</dbReference>
<dbReference type="AlphaFoldDB" id="A0AAV7URW0"/>
<sequence>MGLELPIPMKKLTSLGWEAPLTQEELKEVFNKEEEEYSEEEDAHLMPAEKSVNQSSTNMSQAFKTSQNCGLIDTKDTQLLTG</sequence>
<comment type="caution">
    <text evidence="2">The sequence shown here is derived from an EMBL/GenBank/DDBJ whole genome shotgun (WGS) entry which is preliminary data.</text>
</comment>
<evidence type="ECO:0000313" key="3">
    <source>
        <dbReference type="Proteomes" id="UP001066276"/>
    </source>
</evidence>
<evidence type="ECO:0000313" key="2">
    <source>
        <dbReference type="EMBL" id="KAJ1191794.1"/>
    </source>
</evidence>
<evidence type="ECO:0000256" key="1">
    <source>
        <dbReference type="SAM" id="MobiDB-lite"/>
    </source>
</evidence>
<name>A0AAV7URW0_PLEWA</name>
<keyword evidence="3" id="KW-1185">Reference proteome</keyword>
<protein>
    <submittedName>
        <fullName evidence="2">Uncharacterized protein</fullName>
    </submittedName>
</protein>
<gene>
    <name evidence="2" type="ORF">NDU88_001109</name>
</gene>
<accession>A0AAV7URW0</accession>
<proteinExistence type="predicted"/>
<reference evidence="2" key="1">
    <citation type="journal article" date="2022" name="bioRxiv">
        <title>Sequencing and chromosome-scale assembly of the giantPleurodeles waltlgenome.</title>
        <authorList>
            <person name="Brown T."/>
            <person name="Elewa A."/>
            <person name="Iarovenko S."/>
            <person name="Subramanian E."/>
            <person name="Araus A.J."/>
            <person name="Petzold A."/>
            <person name="Susuki M."/>
            <person name="Suzuki K.-i.T."/>
            <person name="Hayashi T."/>
            <person name="Toyoda A."/>
            <person name="Oliveira C."/>
            <person name="Osipova E."/>
            <person name="Leigh N.D."/>
            <person name="Simon A."/>
            <person name="Yun M.H."/>
        </authorList>
    </citation>
    <scope>NUCLEOTIDE SEQUENCE</scope>
    <source>
        <strain evidence="2">20211129_DDA</strain>
        <tissue evidence="2">Liver</tissue>
    </source>
</reference>
<organism evidence="2 3">
    <name type="scientific">Pleurodeles waltl</name>
    <name type="common">Iberian ribbed newt</name>
    <dbReference type="NCBI Taxonomy" id="8319"/>
    <lineage>
        <taxon>Eukaryota</taxon>
        <taxon>Metazoa</taxon>
        <taxon>Chordata</taxon>
        <taxon>Craniata</taxon>
        <taxon>Vertebrata</taxon>
        <taxon>Euteleostomi</taxon>
        <taxon>Amphibia</taxon>
        <taxon>Batrachia</taxon>
        <taxon>Caudata</taxon>
        <taxon>Salamandroidea</taxon>
        <taxon>Salamandridae</taxon>
        <taxon>Pleurodelinae</taxon>
        <taxon>Pleurodeles</taxon>
    </lineage>
</organism>
<dbReference type="Proteomes" id="UP001066276">
    <property type="component" value="Chromosome 2_2"/>
</dbReference>
<feature type="region of interest" description="Disordered" evidence="1">
    <location>
        <begin position="31"/>
        <end position="59"/>
    </location>
</feature>